<sequence length="427" mass="47377">MLGAVADTASQRQDHTQRRLTICFVGNTNNYPFLVASAMRGMGHDVTVLLDRTEQLHRPHGRYEGFDLVTAPWVRDISQEVTADGWTLNHSEELRPQRLKQYDLLVLNGFGLALAGGRGTPSFAMLTGSDLTQLANWSSVGLLWKNLHSLGLLRRVLACLLHARTVRRQRRAIRRSFGVSYFVRGVVPEADRLLDGLGVGSRQRTSFMLSDVDHIVPQPLSAVQRPPSTLRVFNVARLNWRQPKPAHMSELDMKGTDVLLSGFAAFLQRTSADAQLVLVRKGIDIEATEREVERLGIAKNVIWLAEMSQAEVFEQYAMADVVTEQLSTSYVGMGGLDAMAAGRPVIANTRPDARGEGLLREDAPVLHAETSDDVCRHLQRLAGARQQISSLGEQSRRYVEEWHSPAAAARRILSMHAATCRGFAETL</sequence>
<evidence type="ECO:0000313" key="3">
    <source>
        <dbReference type="EMBL" id="RFP78612.1"/>
    </source>
</evidence>
<keyword evidence="2 3" id="KW-0808">Transferase</keyword>
<evidence type="ECO:0000256" key="1">
    <source>
        <dbReference type="ARBA" id="ARBA00022676"/>
    </source>
</evidence>
<dbReference type="GO" id="GO:0016757">
    <property type="term" value="F:glycosyltransferase activity"/>
    <property type="evidence" value="ECO:0007669"/>
    <property type="project" value="UniProtKB-KW"/>
</dbReference>
<dbReference type="Gene3D" id="3.40.50.2000">
    <property type="entry name" value="Glycogen Phosphorylase B"/>
    <property type="match status" value="2"/>
</dbReference>
<dbReference type="CDD" id="cd03801">
    <property type="entry name" value="GT4_PimA-like"/>
    <property type="match status" value="1"/>
</dbReference>
<gene>
    <name evidence="3" type="ORF">DY262_10945</name>
</gene>
<dbReference type="EMBL" id="QVLS01000006">
    <property type="protein sequence ID" value="RFP78612.1"/>
    <property type="molecule type" value="Genomic_DNA"/>
</dbReference>
<comment type="caution">
    <text evidence="3">The sequence shown here is derived from an EMBL/GenBank/DDBJ whole genome shotgun (WGS) entry which is preliminary data.</text>
</comment>
<dbReference type="PANTHER" id="PTHR12526">
    <property type="entry name" value="GLYCOSYLTRANSFERASE"/>
    <property type="match status" value="1"/>
</dbReference>
<evidence type="ECO:0000313" key="4">
    <source>
        <dbReference type="Proteomes" id="UP000261931"/>
    </source>
</evidence>
<reference evidence="3 4" key="1">
    <citation type="submission" date="2018-08" db="EMBL/GenBank/DDBJ databases">
        <title>Hydrogenophaga sp. LA-38 isolated from sludge.</title>
        <authorList>
            <person name="Im W.-T."/>
        </authorList>
    </citation>
    <scope>NUCLEOTIDE SEQUENCE [LARGE SCALE GENOMIC DNA]</scope>
    <source>
        <strain evidence="3 4">LA-38</strain>
    </source>
</reference>
<protein>
    <submittedName>
        <fullName evidence="3">Glycosyltransferase</fullName>
    </submittedName>
</protein>
<proteinExistence type="predicted"/>
<keyword evidence="1" id="KW-0328">Glycosyltransferase</keyword>
<name>A0A372EJ95_9BURK</name>
<dbReference type="Proteomes" id="UP000261931">
    <property type="component" value="Unassembled WGS sequence"/>
</dbReference>
<organism evidence="3 4">
    <name type="scientific">Hydrogenophaga borbori</name>
    <dbReference type="NCBI Taxonomy" id="2294117"/>
    <lineage>
        <taxon>Bacteria</taxon>
        <taxon>Pseudomonadati</taxon>
        <taxon>Pseudomonadota</taxon>
        <taxon>Betaproteobacteria</taxon>
        <taxon>Burkholderiales</taxon>
        <taxon>Comamonadaceae</taxon>
        <taxon>Hydrogenophaga</taxon>
    </lineage>
</organism>
<accession>A0A372EJ95</accession>
<dbReference type="Pfam" id="PF13692">
    <property type="entry name" value="Glyco_trans_1_4"/>
    <property type="match status" value="1"/>
</dbReference>
<dbReference type="SUPFAM" id="SSF53756">
    <property type="entry name" value="UDP-Glycosyltransferase/glycogen phosphorylase"/>
    <property type="match status" value="1"/>
</dbReference>
<dbReference type="AlphaFoldDB" id="A0A372EJ95"/>
<dbReference type="PANTHER" id="PTHR12526:SF510">
    <property type="entry name" value="D-INOSITOL 3-PHOSPHATE GLYCOSYLTRANSFERASE"/>
    <property type="match status" value="1"/>
</dbReference>
<keyword evidence="4" id="KW-1185">Reference proteome</keyword>
<evidence type="ECO:0000256" key="2">
    <source>
        <dbReference type="ARBA" id="ARBA00022679"/>
    </source>
</evidence>